<evidence type="ECO:0000313" key="2">
    <source>
        <dbReference type="EMBL" id="MDA0183972.1"/>
    </source>
</evidence>
<feature type="region of interest" description="Disordered" evidence="1">
    <location>
        <begin position="85"/>
        <end position="122"/>
    </location>
</feature>
<accession>A0A9X3NM61</accession>
<dbReference type="AlphaFoldDB" id="A0A9X3NM61"/>
<sequence>MLRIGWEKAQGKFVAQNRVSKSTQSRGDGPSYILLVWDYMVEVPGADGQPTRLVIRVKNPNLDLPELGGTVPVLVNRRRTKAAFDLDDPSISPDARRKLGEQRQKANAAAKQAKFDAKRTER</sequence>
<keyword evidence="3" id="KW-1185">Reference proteome</keyword>
<dbReference type="EMBL" id="JAPDDP010000065">
    <property type="protein sequence ID" value="MDA0183972.1"/>
    <property type="molecule type" value="Genomic_DNA"/>
</dbReference>
<protein>
    <submittedName>
        <fullName evidence="2">Uncharacterized protein</fullName>
    </submittedName>
</protein>
<comment type="caution">
    <text evidence="2">The sequence shown here is derived from an EMBL/GenBank/DDBJ whole genome shotgun (WGS) entry which is preliminary data.</text>
</comment>
<dbReference type="Proteomes" id="UP001147653">
    <property type="component" value="Unassembled WGS sequence"/>
</dbReference>
<proteinExistence type="predicted"/>
<dbReference type="RefSeq" id="WP_270028385.1">
    <property type="nucleotide sequence ID" value="NZ_JAPDDP010000065.1"/>
</dbReference>
<reference evidence="2" key="1">
    <citation type="submission" date="2022-10" db="EMBL/GenBank/DDBJ databases">
        <title>The WGS of Solirubrobacter phytolaccae KCTC 29190.</title>
        <authorList>
            <person name="Jiang Z."/>
        </authorList>
    </citation>
    <scope>NUCLEOTIDE SEQUENCE</scope>
    <source>
        <strain evidence="2">KCTC 29190</strain>
    </source>
</reference>
<feature type="compositionally biased region" description="Basic and acidic residues" evidence="1">
    <location>
        <begin position="94"/>
        <end position="104"/>
    </location>
</feature>
<name>A0A9X3NM61_9ACTN</name>
<evidence type="ECO:0000313" key="3">
    <source>
        <dbReference type="Proteomes" id="UP001147653"/>
    </source>
</evidence>
<gene>
    <name evidence="2" type="ORF">OJ997_26935</name>
</gene>
<organism evidence="2 3">
    <name type="scientific">Solirubrobacter phytolaccae</name>
    <dbReference type="NCBI Taxonomy" id="1404360"/>
    <lineage>
        <taxon>Bacteria</taxon>
        <taxon>Bacillati</taxon>
        <taxon>Actinomycetota</taxon>
        <taxon>Thermoleophilia</taxon>
        <taxon>Solirubrobacterales</taxon>
        <taxon>Solirubrobacteraceae</taxon>
        <taxon>Solirubrobacter</taxon>
    </lineage>
</organism>
<evidence type="ECO:0000256" key="1">
    <source>
        <dbReference type="SAM" id="MobiDB-lite"/>
    </source>
</evidence>
<feature type="compositionally biased region" description="Basic and acidic residues" evidence="1">
    <location>
        <begin position="113"/>
        <end position="122"/>
    </location>
</feature>